<dbReference type="InterPro" id="IPR016039">
    <property type="entry name" value="Thiolase-like"/>
</dbReference>
<dbReference type="SUPFAM" id="SSF53901">
    <property type="entry name" value="Thiolase-like"/>
    <property type="match status" value="1"/>
</dbReference>
<dbReference type="InterPro" id="IPR057326">
    <property type="entry name" value="KR_dom"/>
</dbReference>
<name>F9U9D3_9GAMM</name>
<keyword evidence="9" id="KW-0012">Acyltransferase</keyword>
<dbReference type="UniPathway" id="UPA00094"/>
<dbReference type="Gene3D" id="1.10.1200.10">
    <property type="entry name" value="ACP-like"/>
    <property type="match status" value="2"/>
</dbReference>
<feature type="domain" description="Ketosynthase family 3 (KS3)" evidence="8">
    <location>
        <begin position="692"/>
        <end position="1135"/>
    </location>
</feature>
<dbReference type="SUPFAM" id="SSF52151">
    <property type="entry name" value="FabD/lysophospholipase-like"/>
    <property type="match status" value="1"/>
</dbReference>
<sequence>MKHPIEQAFLCLCLNPAELPGGSIALAAARAGHLGVLDLTRCGQTAFTHAIANAPPSAGLRLRPEQVESAVGAPDLQGRPILITDADLVCAERLIEAARAARATGAAVWIEIPSVVILDAVRASDLRPEGIIVRGQESPGWCGETGAPVLLQAALASGIGPVLVYGGLGIGGMAACRAAGAAGVVLDDQLLLLRESPLGPEHRGWLETQSVEASLLLGSSLKAPCRVLQQSRFRQTKPARDLAIALEGEDISPEQARAEWRRSIGERLGFGSPETALWPVGQGLGFAERFAREYRTLGRLLRAIDNAIPRMIETAATQGATLRGSPMAAHLGVADPIVQGPMTRVSDTAEFAEAVAGGGALPTLALGVMRPSAISALLERCGERLAGRAWGVGLLGFIEPSLLEAQIECLRRITPSYVVLAGGRPDQAKTLEAIGLKTFVHVPTPALLERFLGEGVHRLIFEGRECGGHVGPIGSLPLWEMAVERILAGAGAEIKDLEVLFAGGIHDAASAAMAAVIAAPLVARGAAWGMLMGTAYLYTREAVDRGAVVAGFQQAALACRRTATIESAPGHANRCIDTPFVDLFSANRRTLLQDRRSIDETREQLDTLLLGRLRIATKGIVRDGERLIEAPSDQQQQDGMYMIGDCAVVKDELTDIARLHRSVTEDAARWLETRAAEETALRGADAAREGQPSDIAIIGIGMLAPGASDAEELWDVILAAQPRTREIPAARWDWRLYHDPEGLDPDASVCRWGGFFDPVLFDPLLFGIPPKSVGNIIPAQLLMLEMTRRALLDAGYPDGDFDREQTAVIFGAADAAGFTGDAIRARAMAPVLAGPHAAEIKARTPELADETFAGGLTSVVAGRVANRFDCGGPNLTVDAACASGLTALDIAVQSLESGRTNLALVGAVDVGQSPGSYTGFTRTGALSPTGTEHAFDASANGFVPSEAAIVMVLKRLADAERDGDRIYAVVKAVGASSDGRAMGMTAPRAEGQLRAMRRAYVKAAIPLSSIELYEAHGTGTRVGDQSEIEAYSGLLKKAGVGAERCTLGSLKSILGHAKTAAGLLGLAKTTLALYHGVLPPHYGVTNPIPGLTQEGSPLRLLNAPRPWLDRDAHPHRAAVSAFGFGGTNSHVVLEEYRAPGGPPVPYGAGRWPAELFVFHGPDRDRLRTQLARLQDWLARGAKPSLRALAAASAQAAGDPRTGWVATAVVPDLERLAEALAGLIGALDEPGRRLPSELGLEQRSTDNADTLAFLCPGQGAQYVGMGRALALHAPQARAVFSHVRERLEGKLPLALDDYLFPPSAFSETDRTRLEERLVDTRVAQPAIGAVSAASVAYLVHLGVIPDMVAGHSFGELTALHAAGVLSLDDFIDLATARGALMAAVSRPGGMAAVFAEREAVETELGRYPGIVLANHNSDKQVVISGPAPQLEAACAGLADKGWRVLKLRVSTAFHSPLMAEASDAFARDLSRVVPRPARIAAYSNIDGRRLEGPNVAAHLNSHLTAPVEFVAMVRQMIGAGARVFVDVGPMDTLAGLLGTMDLPEDIRVVALDPGKQGMPGFLKGLAALWRAGRPIDLARLFDGRVERIRSIDEVCRDALAPPLRPTSWMVDGHMAWPVSEHGDGSVETPRWRALKPLYDADSLAREQAERARRTSESANSQPRHSPLPALGEDAGVAGIYQAYAETMQAFIASQERIFSALVGSDLPVPASLSQPASIPGAVARPSVSPASAPSRESVPVEPRPAPASTPQPAPSAPTSLDPKRILMETVSRVTGYPEDMLSLDDDMEAELGIDSLKRLEILESFARALPGAGTGNLDVDRLARIRTLRGWLESAESVPPVSMPPGGAQTAGVRPEADGVREADRPVRADVSTGNTIDWADAILRVASEVTGYPADMLDLTQDIEADLGIDSLKRIEMADRLRQEIAGRTDVDIHAFSEDLTRLRHLGEWVDRLCRGTETRLPNAPPNASPAAAPDNSVDACPRYVMAAEEQPIETSSDARLSGLFVVTRDRLGVAEELAALLELRGGYAGLVETVDDLEDKIAALRSTYGPVQGIVHLSGLDRGDTFENPVDWADACKRSILDLFRLLQAVRGDFERPDRTKTRWILSASALGGRFGRDTTLLAGSPVAAAPLGILRSLEHEWPSLHTRCLDFERDRPPLAVADAIVNELIFADRAPEVGYLQGERWSYSPRPAPLDHTEGDAAELPPDAVILATGGARGITASLVGALARPGMRVVLIGRQALEDVLASDAGEEKTPAEIRARLIQADRSAGRSRPPAAIEREVGVVLRHQEAVATLRRLRASGIQVEYHACDVRDSQAFGALIESLQARLGRIDLLLHGAGVIEDRLLVDKTPDSIARVFETKANSAHTLMARLDPERLGTLVLFASTAGRFGNRGQSDYAAANETLNRLAWMMRAKWPRTRVLAINWGPWTGVGMADAKVQERFARQGIPVITPEAGARFLIAELAAGASEVCEVIAGDGPWGIAGQAQRATSDLEIERRSGERVHV</sequence>
<dbReference type="Pfam" id="PF00698">
    <property type="entry name" value="Acyl_transf_1"/>
    <property type="match status" value="1"/>
</dbReference>
<dbReference type="InterPro" id="IPR014031">
    <property type="entry name" value="Ketoacyl_synth_C"/>
</dbReference>
<dbReference type="InterPro" id="IPR013968">
    <property type="entry name" value="PKS_KR"/>
</dbReference>
<keyword evidence="4" id="KW-0597">Phosphoprotein</keyword>
<proteinExistence type="inferred from homology"/>
<reference evidence="9 10" key="1">
    <citation type="submission" date="2011-06" db="EMBL/GenBank/DDBJ databases">
        <title>The draft genome of Thiocapsa marina 5811.</title>
        <authorList>
            <consortium name="US DOE Joint Genome Institute (JGI-PGF)"/>
            <person name="Lucas S."/>
            <person name="Han J."/>
            <person name="Cheng J.-F."/>
            <person name="Goodwin L."/>
            <person name="Pitluck S."/>
            <person name="Peters L."/>
            <person name="Land M.L."/>
            <person name="Hauser L."/>
            <person name="Vogl K."/>
            <person name="Liu Z."/>
            <person name="Imhoff J."/>
            <person name="Thiel V."/>
            <person name="Frigaard N.-U."/>
            <person name="Bryant D."/>
            <person name="Woyke T.J."/>
        </authorList>
    </citation>
    <scope>NUCLEOTIDE SEQUENCE [LARGE SCALE GENOMIC DNA]</scope>
    <source>
        <strain evidence="9 10">5811</strain>
    </source>
</reference>
<comment type="similarity">
    <text evidence="2">Belongs to the short-chain dehydrogenases/reductases (SDR) family.</text>
</comment>
<feature type="compositionally biased region" description="Low complexity" evidence="6">
    <location>
        <begin position="1720"/>
        <end position="1739"/>
    </location>
</feature>
<evidence type="ECO:0000259" key="8">
    <source>
        <dbReference type="PROSITE" id="PS52004"/>
    </source>
</evidence>
<dbReference type="PROSITE" id="PS00606">
    <property type="entry name" value="KS3_1"/>
    <property type="match status" value="1"/>
</dbReference>
<keyword evidence="3" id="KW-0596">Phosphopantetheine</keyword>
<feature type="domain" description="Carrier" evidence="7">
    <location>
        <begin position="1873"/>
        <end position="1954"/>
    </location>
</feature>
<dbReference type="SUPFAM" id="SSF51735">
    <property type="entry name" value="NAD(P)-binding Rossmann-fold domains"/>
    <property type="match status" value="2"/>
</dbReference>
<dbReference type="InterPro" id="IPR014043">
    <property type="entry name" value="Acyl_transferase_dom"/>
</dbReference>
<evidence type="ECO:0000256" key="4">
    <source>
        <dbReference type="ARBA" id="ARBA00022553"/>
    </source>
</evidence>
<dbReference type="InterPro" id="IPR014030">
    <property type="entry name" value="Ketoacyl_synth_N"/>
</dbReference>
<gene>
    <name evidence="9" type="ORF">ThimaDRAFT_1535</name>
</gene>
<feature type="compositionally biased region" description="Pro residues" evidence="6">
    <location>
        <begin position="1740"/>
        <end position="1754"/>
    </location>
</feature>
<dbReference type="SUPFAM" id="SSF51412">
    <property type="entry name" value="Inosine monophosphate dehydrogenase (IMPDH)"/>
    <property type="match status" value="2"/>
</dbReference>
<dbReference type="Pfam" id="PF02801">
    <property type="entry name" value="Ketoacyl-synt_C"/>
    <property type="match status" value="1"/>
</dbReference>
<dbReference type="InterPro" id="IPR036736">
    <property type="entry name" value="ACP-like_sf"/>
</dbReference>
<dbReference type="InterPro" id="IPR050091">
    <property type="entry name" value="PKS_NRPS_Biosynth_Enz"/>
</dbReference>
<dbReference type="GO" id="GO:0004315">
    <property type="term" value="F:3-oxoacyl-[acyl-carrier-protein] synthase activity"/>
    <property type="evidence" value="ECO:0007669"/>
    <property type="project" value="InterPro"/>
</dbReference>
<dbReference type="SMART" id="SM00825">
    <property type="entry name" value="PKS_KS"/>
    <property type="match status" value="1"/>
</dbReference>
<dbReference type="PANTHER" id="PTHR43775">
    <property type="entry name" value="FATTY ACID SYNTHASE"/>
    <property type="match status" value="1"/>
</dbReference>
<dbReference type="Gene3D" id="3.40.47.10">
    <property type="match status" value="1"/>
</dbReference>
<dbReference type="eggNOG" id="COG2070">
    <property type="taxonomic scope" value="Bacteria"/>
</dbReference>
<dbReference type="SUPFAM" id="SSF47336">
    <property type="entry name" value="ACP-like"/>
    <property type="match status" value="2"/>
</dbReference>
<dbReference type="InterPro" id="IPR001227">
    <property type="entry name" value="Ac_transferase_dom_sf"/>
</dbReference>
<dbReference type="InterPro" id="IPR018201">
    <property type="entry name" value="Ketoacyl_synth_AS"/>
</dbReference>
<dbReference type="Pfam" id="PF08659">
    <property type="entry name" value="KR"/>
    <property type="match status" value="1"/>
</dbReference>
<feature type="region of interest" description="Disordered" evidence="6">
    <location>
        <begin position="1715"/>
        <end position="1763"/>
    </location>
</feature>
<evidence type="ECO:0000256" key="2">
    <source>
        <dbReference type="ARBA" id="ARBA00006484"/>
    </source>
</evidence>
<dbReference type="STRING" id="768671.ThimaDRAFT_1535"/>
<dbReference type="eggNOG" id="COG3321">
    <property type="taxonomic scope" value="Bacteria"/>
</dbReference>
<dbReference type="SUPFAM" id="SSF55048">
    <property type="entry name" value="Probable ACP-binding domain of malonyl-CoA ACP transacylase"/>
    <property type="match status" value="1"/>
</dbReference>
<dbReference type="EC" id="2.3.1.94" evidence="9"/>
<protein>
    <submittedName>
        <fullName evidence="9">6-deoxyerythronolide-B synthase</fullName>
        <ecNumber evidence="9">2.3.1.94</ecNumber>
    </submittedName>
</protein>
<dbReference type="PATRIC" id="fig|768671.3.peg.1634"/>
<feature type="region of interest" description="Disordered" evidence="6">
    <location>
        <begin position="1835"/>
        <end position="1861"/>
    </location>
</feature>
<evidence type="ECO:0000313" key="10">
    <source>
        <dbReference type="Proteomes" id="UP000005459"/>
    </source>
</evidence>
<dbReference type="CDD" id="cd00833">
    <property type="entry name" value="PKS"/>
    <property type="match status" value="1"/>
</dbReference>
<dbReference type="Proteomes" id="UP000005459">
    <property type="component" value="Unassembled WGS sequence"/>
</dbReference>
<evidence type="ECO:0000256" key="6">
    <source>
        <dbReference type="SAM" id="MobiDB-lite"/>
    </source>
</evidence>
<dbReference type="OrthoDB" id="9778690at2"/>
<dbReference type="Gene3D" id="3.40.50.720">
    <property type="entry name" value="NAD(P)-binding Rossmann-like Domain"/>
    <property type="match status" value="1"/>
</dbReference>
<dbReference type="InterPro" id="IPR016035">
    <property type="entry name" value="Acyl_Trfase/lysoPLipase"/>
</dbReference>
<organism evidence="9 10">
    <name type="scientific">Thiocapsa marina 5811</name>
    <dbReference type="NCBI Taxonomy" id="768671"/>
    <lineage>
        <taxon>Bacteria</taxon>
        <taxon>Pseudomonadati</taxon>
        <taxon>Pseudomonadota</taxon>
        <taxon>Gammaproteobacteria</taxon>
        <taxon>Chromatiales</taxon>
        <taxon>Chromatiaceae</taxon>
        <taxon>Thiocapsa</taxon>
    </lineage>
</organism>
<dbReference type="GO" id="GO:0047879">
    <property type="term" value="F:erythronolide synthase activity"/>
    <property type="evidence" value="ECO:0007669"/>
    <property type="project" value="UniProtKB-EC"/>
</dbReference>
<dbReference type="Gene3D" id="3.20.20.70">
    <property type="entry name" value="Aldolase class I"/>
    <property type="match status" value="2"/>
</dbReference>
<dbReference type="InterPro" id="IPR020841">
    <property type="entry name" value="PKS_Beta-ketoAc_synthase_dom"/>
</dbReference>
<dbReference type="InterPro" id="IPR009081">
    <property type="entry name" value="PP-bd_ACP"/>
</dbReference>
<dbReference type="PROSITE" id="PS50075">
    <property type="entry name" value="CARRIER"/>
    <property type="match status" value="1"/>
</dbReference>
<dbReference type="CDD" id="cd08953">
    <property type="entry name" value="KR_2_SDR_x"/>
    <property type="match status" value="1"/>
</dbReference>
<evidence type="ECO:0000313" key="9">
    <source>
        <dbReference type="EMBL" id="EGV19391.1"/>
    </source>
</evidence>
<dbReference type="RefSeq" id="WP_007192412.1">
    <property type="nucleotide sequence ID" value="NZ_AFWV01000004.1"/>
</dbReference>
<dbReference type="PANTHER" id="PTHR43775:SF51">
    <property type="entry name" value="INACTIVE PHENOLPHTHIOCEROL SYNTHESIS POLYKETIDE SYNTHASE TYPE I PKS1-RELATED"/>
    <property type="match status" value="1"/>
</dbReference>
<dbReference type="InterPro" id="IPR016036">
    <property type="entry name" value="Malonyl_transacylase_ACP-bd"/>
</dbReference>
<accession>F9U9D3</accession>
<dbReference type="Gene3D" id="3.40.366.10">
    <property type="entry name" value="Malonyl-Coenzyme A Acyl Carrier Protein, domain 2"/>
    <property type="match status" value="1"/>
</dbReference>
<feature type="region of interest" description="Disordered" evidence="6">
    <location>
        <begin position="1643"/>
        <end position="1669"/>
    </location>
</feature>
<dbReference type="GO" id="GO:0006633">
    <property type="term" value="P:fatty acid biosynthetic process"/>
    <property type="evidence" value="ECO:0007669"/>
    <property type="project" value="UniProtKB-UniPathway"/>
</dbReference>
<dbReference type="EMBL" id="AFWV01000004">
    <property type="protein sequence ID" value="EGV19391.1"/>
    <property type="molecule type" value="Genomic_DNA"/>
</dbReference>
<dbReference type="SMART" id="SM00822">
    <property type="entry name" value="PKS_KR"/>
    <property type="match status" value="1"/>
</dbReference>
<dbReference type="InterPro" id="IPR036291">
    <property type="entry name" value="NAD(P)-bd_dom_sf"/>
</dbReference>
<comment type="pathway">
    <text evidence="1">Lipid metabolism; fatty acid biosynthesis.</text>
</comment>
<dbReference type="GO" id="GO:0004312">
    <property type="term" value="F:fatty acid synthase activity"/>
    <property type="evidence" value="ECO:0007669"/>
    <property type="project" value="TreeGrafter"/>
</dbReference>
<keyword evidence="5 9" id="KW-0808">Transferase</keyword>
<dbReference type="SMART" id="SM00827">
    <property type="entry name" value="PKS_AT"/>
    <property type="match status" value="1"/>
</dbReference>
<evidence type="ECO:0000256" key="5">
    <source>
        <dbReference type="ARBA" id="ARBA00022679"/>
    </source>
</evidence>
<evidence type="ECO:0000256" key="3">
    <source>
        <dbReference type="ARBA" id="ARBA00022450"/>
    </source>
</evidence>
<dbReference type="InterPro" id="IPR013785">
    <property type="entry name" value="Aldolase_TIM"/>
</dbReference>
<dbReference type="Pfam" id="PF00109">
    <property type="entry name" value="ketoacyl-synt"/>
    <property type="match status" value="1"/>
</dbReference>
<evidence type="ECO:0000259" key="7">
    <source>
        <dbReference type="PROSITE" id="PS50075"/>
    </source>
</evidence>
<feature type="compositionally biased region" description="Basic and acidic residues" evidence="6">
    <location>
        <begin position="1643"/>
        <end position="1654"/>
    </location>
</feature>
<dbReference type="PROSITE" id="PS52004">
    <property type="entry name" value="KS3_2"/>
    <property type="match status" value="1"/>
</dbReference>
<keyword evidence="10" id="KW-1185">Reference proteome</keyword>
<dbReference type="Pfam" id="PF00550">
    <property type="entry name" value="PP-binding"/>
    <property type="match status" value="2"/>
</dbReference>
<evidence type="ECO:0000256" key="1">
    <source>
        <dbReference type="ARBA" id="ARBA00005194"/>
    </source>
</evidence>